<feature type="region of interest" description="Disordered" evidence="11">
    <location>
        <begin position="371"/>
        <end position="480"/>
    </location>
</feature>
<dbReference type="GO" id="GO:0015074">
    <property type="term" value="P:DNA integration"/>
    <property type="evidence" value="ECO:0007669"/>
    <property type="project" value="UniProtKB-KW"/>
</dbReference>
<keyword evidence="7" id="KW-0695">RNA-directed DNA polymerase</keyword>
<evidence type="ECO:0000256" key="10">
    <source>
        <dbReference type="ARBA" id="ARBA00023268"/>
    </source>
</evidence>
<proteinExistence type="predicted"/>
<evidence type="ECO:0000256" key="5">
    <source>
        <dbReference type="ARBA" id="ARBA00022842"/>
    </source>
</evidence>
<dbReference type="GO" id="GO:0006310">
    <property type="term" value="P:DNA recombination"/>
    <property type="evidence" value="ECO:0007669"/>
    <property type="project" value="UniProtKB-KW"/>
</dbReference>
<evidence type="ECO:0000256" key="1">
    <source>
        <dbReference type="ARBA" id="ARBA00022722"/>
    </source>
</evidence>
<keyword evidence="6" id="KW-0229">DNA integration</keyword>
<keyword evidence="1" id="KW-0540">Nuclease</keyword>
<dbReference type="Pfam" id="PF07727">
    <property type="entry name" value="RVT_2"/>
    <property type="match status" value="1"/>
</dbReference>
<feature type="domain" description="Reverse transcriptase Ty1/copia-type" evidence="12">
    <location>
        <begin position="278"/>
        <end position="372"/>
    </location>
</feature>
<keyword evidence="9" id="KW-0233">DNA recombination</keyword>
<name>A0A6L2JA20_TANCI</name>
<dbReference type="PANTHER" id="PTHR42648:SF11">
    <property type="entry name" value="TRANSPOSON TY4-P GAG-POL POLYPROTEIN"/>
    <property type="match status" value="1"/>
</dbReference>
<keyword evidence="5" id="KW-0460">Magnesium</keyword>
<keyword evidence="10" id="KW-0511">Multifunctional enzyme</keyword>
<keyword evidence="8" id="KW-0548">Nucleotidyltransferase</keyword>
<evidence type="ECO:0000256" key="11">
    <source>
        <dbReference type="SAM" id="MobiDB-lite"/>
    </source>
</evidence>
<keyword evidence="8" id="KW-0239">DNA-directed DNA polymerase</keyword>
<evidence type="ECO:0000313" key="13">
    <source>
        <dbReference type="EMBL" id="GEU33347.1"/>
    </source>
</evidence>
<dbReference type="GO" id="GO:0003887">
    <property type="term" value="F:DNA-directed DNA polymerase activity"/>
    <property type="evidence" value="ECO:0007669"/>
    <property type="project" value="UniProtKB-KW"/>
</dbReference>
<evidence type="ECO:0000256" key="2">
    <source>
        <dbReference type="ARBA" id="ARBA00022723"/>
    </source>
</evidence>
<dbReference type="GO" id="GO:0016787">
    <property type="term" value="F:hydrolase activity"/>
    <property type="evidence" value="ECO:0007669"/>
    <property type="project" value="UniProtKB-KW"/>
</dbReference>
<accession>A0A6L2JA20</accession>
<evidence type="ECO:0000256" key="9">
    <source>
        <dbReference type="ARBA" id="ARBA00023172"/>
    </source>
</evidence>
<reference evidence="13" key="1">
    <citation type="journal article" date="2019" name="Sci. Rep.">
        <title>Draft genome of Tanacetum cinerariifolium, the natural source of mosquito coil.</title>
        <authorList>
            <person name="Yamashiro T."/>
            <person name="Shiraishi A."/>
            <person name="Satake H."/>
            <person name="Nakayama K."/>
        </authorList>
    </citation>
    <scope>NUCLEOTIDE SEQUENCE</scope>
</reference>
<dbReference type="InterPro" id="IPR039537">
    <property type="entry name" value="Retrotran_Ty1/copia-like"/>
</dbReference>
<protein>
    <submittedName>
        <fullName evidence="13">Retrovirus-related Pol polyprotein from transposon TNT 1-94</fullName>
    </submittedName>
</protein>
<comment type="caution">
    <text evidence="13">The sequence shown here is derived from an EMBL/GenBank/DDBJ whole genome shotgun (WGS) entry which is preliminary data.</text>
</comment>
<dbReference type="AlphaFoldDB" id="A0A6L2JA20"/>
<evidence type="ECO:0000256" key="7">
    <source>
        <dbReference type="ARBA" id="ARBA00022918"/>
    </source>
</evidence>
<keyword evidence="3" id="KW-0255">Endonuclease</keyword>
<gene>
    <name evidence="13" type="ORF">Tci_005325</name>
</gene>
<keyword evidence="8" id="KW-0808">Transferase</keyword>
<feature type="compositionally biased region" description="Acidic residues" evidence="11">
    <location>
        <begin position="372"/>
        <end position="391"/>
    </location>
</feature>
<evidence type="ECO:0000256" key="8">
    <source>
        <dbReference type="ARBA" id="ARBA00022932"/>
    </source>
</evidence>
<dbReference type="CDD" id="cd09272">
    <property type="entry name" value="RNase_HI_RT_Ty1"/>
    <property type="match status" value="1"/>
</dbReference>
<dbReference type="GO" id="GO:0003964">
    <property type="term" value="F:RNA-directed DNA polymerase activity"/>
    <property type="evidence" value="ECO:0007669"/>
    <property type="project" value="UniProtKB-KW"/>
</dbReference>
<feature type="compositionally biased region" description="Low complexity" evidence="11">
    <location>
        <begin position="432"/>
        <end position="449"/>
    </location>
</feature>
<feature type="compositionally biased region" description="Acidic residues" evidence="11">
    <location>
        <begin position="398"/>
        <end position="428"/>
    </location>
</feature>
<evidence type="ECO:0000259" key="12">
    <source>
        <dbReference type="Pfam" id="PF07727"/>
    </source>
</evidence>
<keyword evidence="2" id="KW-0479">Metal-binding</keyword>
<dbReference type="EMBL" id="BKCJ010000453">
    <property type="protein sequence ID" value="GEU33347.1"/>
    <property type="molecule type" value="Genomic_DNA"/>
</dbReference>
<evidence type="ECO:0000256" key="3">
    <source>
        <dbReference type="ARBA" id="ARBA00022759"/>
    </source>
</evidence>
<dbReference type="GO" id="GO:0004519">
    <property type="term" value="F:endonuclease activity"/>
    <property type="evidence" value="ECO:0007669"/>
    <property type="project" value="UniProtKB-KW"/>
</dbReference>
<keyword evidence="4" id="KW-0378">Hydrolase</keyword>
<dbReference type="PANTHER" id="PTHR42648">
    <property type="entry name" value="TRANSPOSASE, PUTATIVE-RELATED"/>
    <property type="match status" value="1"/>
</dbReference>
<dbReference type="InterPro" id="IPR013103">
    <property type="entry name" value="RVT_2"/>
</dbReference>
<evidence type="ECO:0000256" key="4">
    <source>
        <dbReference type="ARBA" id="ARBA00022801"/>
    </source>
</evidence>
<sequence>MTSLFSHLNFKTINLLSKNDIVKGLPKLKYVKDQLCSSCKMGKAKRNTFKTKTVPSSKGRLHLLYMDLCGPMLVKALMERNTFYSCPTPGDKLVSRMSKKQDCTTMLTAESKYVALSASRCNTPKICSSRKLKDYGFDYNKIPLYCDPQSAIVISCNPVQYSCTKQINVPYHFIKEQVENEAVATACYTQNRSLIHTRHHKTPYELVHNKKPDLIFFRVFGVVAEPHLMEDHNVFTVDNNPFVNVFALEHHSEASSSGDISSTESPHVSQSLHHLNKWSKDHPLDNIYKVKLDEYCDVLKNKARLVAKGYRQEEGIYFEESFAPMARIEAIRIFIANAISRNMNVYQMDVKTAFLNGELKEEVYISQPEGFVDPESDLEAHPEDDDDEDPKEDPVDYLADEGDDGDDEEGSSEDDDMDIEAEEEEEEEHPAPADSVVAASTAADQAPSAEKTKLFETNESAATPPPHPTYRMTARISMPA</sequence>
<dbReference type="GO" id="GO:0046872">
    <property type="term" value="F:metal ion binding"/>
    <property type="evidence" value="ECO:0007669"/>
    <property type="project" value="UniProtKB-KW"/>
</dbReference>
<organism evidence="13">
    <name type="scientific">Tanacetum cinerariifolium</name>
    <name type="common">Dalmatian daisy</name>
    <name type="synonym">Chrysanthemum cinerariifolium</name>
    <dbReference type="NCBI Taxonomy" id="118510"/>
    <lineage>
        <taxon>Eukaryota</taxon>
        <taxon>Viridiplantae</taxon>
        <taxon>Streptophyta</taxon>
        <taxon>Embryophyta</taxon>
        <taxon>Tracheophyta</taxon>
        <taxon>Spermatophyta</taxon>
        <taxon>Magnoliopsida</taxon>
        <taxon>eudicotyledons</taxon>
        <taxon>Gunneridae</taxon>
        <taxon>Pentapetalae</taxon>
        <taxon>asterids</taxon>
        <taxon>campanulids</taxon>
        <taxon>Asterales</taxon>
        <taxon>Asteraceae</taxon>
        <taxon>Asteroideae</taxon>
        <taxon>Anthemideae</taxon>
        <taxon>Anthemidinae</taxon>
        <taxon>Tanacetum</taxon>
    </lineage>
</organism>
<evidence type="ECO:0000256" key="6">
    <source>
        <dbReference type="ARBA" id="ARBA00022908"/>
    </source>
</evidence>